<name>A0A554VE37_9FLAO</name>
<gene>
    <name evidence="1" type="ORF">FOF46_23560</name>
</gene>
<dbReference type="Proteomes" id="UP000318833">
    <property type="component" value="Unassembled WGS sequence"/>
</dbReference>
<proteinExistence type="predicted"/>
<evidence type="ECO:0000313" key="2">
    <source>
        <dbReference type="Proteomes" id="UP000318833"/>
    </source>
</evidence>
<dbReference type="RefSeq" id="WP_143918169.1">
    <property type="nucleotide sequence ID" value="NZ_CANMIK010000072.1"/>
</dbReference>
<protein>
    <submittedName>
        <fullName evidence="1">Uncharacterized protein</fullName>
    </submittedName>
</protein>
<organism evidence="1 2">
    <name type="scientific">Aquimarina algiphila</name>
    <dbReference type="NCBI Taxonomy" id="2047982"/>
    <lineage>
        <taxon>Bacteria</taxon>
        <taxon>Pseudomonadati</taxon>
        <taxon>Bacteroidota</taxon>
        <taxon>Flavobacteriia</taxon>
        <taxon>Flavobacteriales</taxon>
        <taxon>Flavobacteriaceae</taxon>
        <taxon>Aquimarina</taxon>
    </lineage>
</organism>
<dbReference type="AlphaFoldDB" id="A0A554VE37"/>
<accession>A0A554VE37</accession>
<keyword evidence="2" id="KW-1185">Reference proteome</keyword>
<sequence>MTDVVGFFETKIDEANVSLKCGRCWEFHYGRKDYTNLIRKNSTDDCCNYFLLEWFKVKQIKEFDKDFGTSELSHDLISFRAFCGVDSDFTRQMYSEVDKNDIEGSKWNVYMKPLMECLEGLLDDKFCSTIFPAGFLDISYEPKYNYKDQTLDGFEIVGMIRKDYK</sequence>
<dbReference type="EMBL" id="VLNR01000064">
    <property type="protein sequence ID" value="TSE05244.1"/>
    <property type="molecule type" value="Genomic_DNA"/>
</dbReference>
<comment type="caution">
    <text evidence="1">The sequence shown here is derived from an EMBL/GenBank/DDBJ whole genome shotgun (WGS) entry which is preliminary data.</text>
</comment>
<evidence type="ECO:0000313" key="1">
    <source>
        <dbReference type="EMBL" id="TSE05244.1"/>
    </source>
</evidence>
<reference evidence="1 2" key="1">
    <citation type="submission" date="2019-07" db="EMBL/GenBank/DDBJ databases">
        <title>The draft genome sequence of Aquimarina algiphila M91.</title>
        <authorList>
            <person name="Meng X."/>
        </authorList>
    </citation>
    <scope>NUCLEOTIDE SEQUENCE [LARGE SCALE GENOMIC DNA]</scope>
    <source>
        <strain evidence="1 2">M91</strain>
    </source>
</reference>